<keyword evidence="3" id="KW-1185">Reference proteome</keyword>
<accession>A0A9P7UDN1</accession>
<dbReference type="EMBL" id="JAESDN010000004">
    <property type="protein sequence ID" value="KAG7052129.1"/>
    <property type="molecule type" value="Genomic_DNA"/>
</dbReference>
<evidence type="ECO:0000313" key="3">
    <source>
        <dbReference type="Proteomes" id="UP000699042"/>
    </source>
</evidence>
<sequence>MERTGGPATFRSGFSSQENRRRSRHHHRHSGSTHTMALARCSSVPANHLIK</sequence>
<name>A0A9P7UDN1_9PEZI</name>
<gene>
    <name evidence="2" type="ORF">JMJ77_002737</name>
</gene>
<feature type="compositionally biased region" description="Basic residues" evidence="1">
    <location>
        <begin position="21"/>
        <end position="31"/>
    </location>
</feature>
<proteinExistence type="predicted"/>
<feature type="region of interest" description="Disordered" evidence="1">
    <location>
        <begin position="1"/>
        <end position="51"/>
    </location>
</feature>
<dbReference type="Proteomes" id="UP000699042">
    <property type="component" value="Unassembled WGS sequence"/>
</dbReference>
<dbReference type="AlphaFoldDB" id="A0A9P7UDN1"/>
<evidence type="ECO:0000313" key="2">
    <source>
        <dbReference type="EMBL" id="KAG7052129.1"/>
    </source>
</evidence>
<organism evidence="2 3">
    <name type="scientific">Colletotrichum scovillei</name>
    <dbReference type="NCBI Taxonomy" id="1209932"/>
    <lineage>
        <taxon>Eukaryota</taxon>
        <taxon>Fungi</taxon>
        <taxon>Dikarya</taxon>
        <taxon>Ascomycota</taxon>
        <taxon>Pezizomycotina</taxon>
        <taxon>Sordariomycetes</taxon>
        <taxon>Hypocreomycetidae</taxon>
        <taxon>Glomerellales</taxon>
        <taxon>Glomerellaceae</taxon>
        <taxon>Colletotrichum</taxon>
        <taxon>Colletotrichum acutatum species complex</taxon>
    </lineage>
</organism>
<comment type="caution">
    <text evidence="2">The sequence shown here is derived from an EMBL/GenBank/DDBJ whole genome shotgun (WGS) entry which is preliminary data.</text>
</comment>
<protein>
    <submittedName>
        <fullName evidence="2">Uncharacterized protein</fullName>
    </submittedName>
</protein>
<reference evidence="2" key="1">
    <citation type="submission" date="2021-05" db="EMBL/GenBank/DDBJ databases">
        <title>Comparative genomics of three Colletotrichum scovillei strains and genetic complementation revealed genes involved fungal growth and virulence on chili pepper.</title>
        <authorList>
            <person name="Hsieh D.-K."/>
            <person name="Chuang S.-C."/>
            <person name="Chen C.-Y."/>
            <person name="Chao Y.-T."/>
            <person name="Lu M.-Y.J."/>
            <person name="Lee M.-H."/>
            <person name="Shih M.-C."/>
        </authorList>
    </citation>
    <scope>NUCLEOTIDE SEQUENCE</scope>
    <source>
        <strain evidence="2">Coll-153</strain>
    </source>
</reference>
<evidence type="ECO:0000256" key="1">
    <source>
        <dbReference type="SAM" id="MobiDB-lite"/>
    </source>
</evidence>